<dbReference type="SMART" id="SM00714">
    <property type="entry name" value="LITAF"/>
    <property type="match status" value="1"/>
</dbReference>
<dbReference type="Pfam" id="PF10601">
    <property type="entry name" value="zf-LITAF-like"/>
    <property type="match status" value="1"/>
</dbReference>
<evidence type="ECO:0000259" key="2">
    <source>
        <dbReference type="PROSITE" id="PS51837"/>
    </source>
</evidence>
<accession>A0A194XTJ7</accession>
<feature type="compositionally biased region" description="Polar residues" evidence="1">
    <location>
        <begin position="20"/>
        <end position="41"/>
    </location>
</feature>
<dbReference type="GeneID" id="28831850"/>
<reference evidence="3 4" key="1">
    <citation type="submission" date="2015-10" db="EMBL/GenBank/DDBJ databases">
        <title>Full genome of DAOMC 229536 Phialocephala scopiformis, a fungal endophyte of spruce producing the potent anti-insectan compound rugulosin.</title>
        <authorList>
            <consortium name="DOE Joint Genome Institute"/>
            <person name="Walker A.K."/>
            <person name="Frasz S.L."/>
            <person name="Seifert K.A."/>
            <person name="Miller J.D."/>
            <person name="Mondo S.J."/>
            <person name="Labutti K."/>
            <person name="Lipzen A."/>
            <person name="Dockter R."/>
            <person name="Kennedy M."/>
            <person name="Grigoriev I.V."/>
            <person name="Spatafora J.W."/>
        </authorList>
    </citation>
    <scope>NUCLEOTIDE SEQUENCE [LARGE SCALE GENOMIC DNA]</scope>
    <source>
        <strain evidence="3 4">CBS 120377</strain>
    </source>
</reference>
<dbReference type="RefSeq" id="XP_018077821.1">
    <property type="nucleotide sequence ID" value="XM_018222124.1"/>
</dbReference>
<dbReference type="AlphaFoldDB" id="A0A194XTJ7"/>
<dbReference type="KEGG" id="psco:LY89DRAFT_777212"/>
<feature type="domain" description="LITAF" evidence="2">
    <location>
        <begin position="36"/>
        <end position="119"/>
    </location>
</feature>
<sequence>MAEFGQVKHAMPGLHPAQTDAAQSRAPSPTLLQNGVPQNNPIPLERLEKDPAYIECPFCLARGRSTVTYTDTDATCRIALGCCCALGVLGVWMPYVFHWGADVDHHCSACKRLVVHREHYGGTVQVYRPGKETEPDEKAPYVAMPGMEKNFKVDENPVLSSRN</sequence>
<dbReference type="InParanoid" id="A0A194XTJ7"/>
<dbReference type="Proteomes" id="UP000070700">
    <property type="component" value="Unassembled WGS sequence"/>
</dbReference>
<proteinExistence type="predicted"/>
<keyword evidence="4" id="KW-1185">Reference proteome</keyword>
<organism evidence="3 4">
    <name type="scientific">Mollisia scopiformis</name>
    <name type="common">Conifer needle endophyte fungus</name>
    <name type="synonym">Phialocephala scopiformis</name>
    <dbReference type="NCBI Taxonomy" id="149040"/>
    <lineage>
        <taxon>Eukaryota</taxon>
        <taxon>Fungi</taxon>
        <taxon>Dikarya</taxon>
        <taxon>Ascomycota</taxon>
        <taxon>Pezizomycotina</taxon>
        <taxon>Leotiomycetes</taxon>
        <taxon>Helotiales</taxon>
        <taxon>Mollisiaceae</taxon>
        <taxon>Mollisia</taxon>
    </lineage>
</organism>
<evidence type="ECO:0000313" key="3">
    <source>
        <dbReference type="EMBL" id="KUJ23466.1"/>
    </source>
</evidence>
<gene>
    <name evidence="3" type="ORF">LY89DRAFT_777212</name>
</gene>
<dbReference type="PROSITE" id="PS51837">
    <property type="entry name" value="LITAF"/>
    <property type="match status" value="1"/>
</dbReference>
<dbReference type="OrthoDB" id="5599753at2759"/>
<dbReference type="InterPro" id="IPR006629">
    <property type="entry name" value="LITAF"/>
</dbReference>
<feature type="region of interest" description="Disordered" evidence="1">
    <location>
        <begin position="15"/>
        <end position="42"/>
    </location>
</feature>
<protein>
    <recommendedName>
        <fullName evidence="2">LITAF domain-containing protein</fullName>
    </recommendedName>
</protein>
<evidence type="ECO:0000256" key="1">
    <source>
        <dbReference type="SAM" id="MobiDB-lite"/>
    </source>
</evidence>
<evidence type="ECO:0000313" key="4">
    <source>
        <dbReference type="Proteomes" id="UP000070700"/>
    </source>
</evidence>
<name>A0A194XTJ7_MOLSC</name>
<dbReference type="EMBL" id="KQ947405">
    <property type="protein sequence ID" value="KUJ23466.1"/>
    <property type="molecule type" value="Genomic_DNA"/>
</dbReference>